<keyword evidence="1" id="KW-0472">Membrane</keyword>
<keyword evidence="1" id="KW-0812">Transmembrane</keyword>
<reference evidence="2" key="1">
    <citation type="submission" date="2013-07" db="EMBL/GenBank/DDBJ databases">
        <title>The genome of Eucalyptus grandis.</title>
        <authorList>
            <person name="Schmutz J."/>
            <person name="Hayes R."/>
            <person name="Myburg A."/>
            <person name="Tuskan G."/>
            <person name="Grattapaglia D."/>
            <person name="Rokhsar D.S."/>
        </authorList>
    </citation>
    <scope>NUCLEOTIDE SEQUENCE</scope>
    <source>
        <tissue evidence="2">Leaf extractions</tissue>
    </source>
</reference>
<protein>
    <submittedName>
        <fullName evidence="2">Uncharacterized protein</fullName>
    </submittedName>
</protein>
<evidence type="ECO:0000313" key="2">
    <source>
        <dbReference type="EMBL" id="KCW85659.1"/>
    </source>
</evidence>
<gene>
    <name evidence="2" type="ORF">EUGRSUZ_B02446</name>
</gene>
<name>A0A059D595_EUCGR</name>
<keyword evidence="1" id="KW-1133">Transmembrane helix</keyword>
<feature type="transmembrane region" description="Helical" evidence="1">
    <location>
        <begin position="6"/>
        <end position="24"/>
    </location>
</feature>
<proteinExistence type="predicted"/>
<dbReference type="InParanoid" id="A0A059D595"/>
<accession>A0A059D595</accession>
<organism evidence="2">
    <name type="scientific">Eucalyptus grandis</name>
    <name type="common">Flooded gum</name>
    <dbReference type="NCBI Taxonomy" id="71139"/>
    <lineage>
        <taxon>Eukaryota</taxon>
        <taxon>Viridiplantae</taxon>
        <taxon>Streptophyta</taxon>
        <taxon>Embryophyta</taxon>
        <taxon>Tracheophyta</taxon>
        <taxon>Spermatophyta</taxon>
        <taxon>Magnoliopsida</taxon>
        <taxon>eudicotyledons</taxon>
        <taxon>Gunneridae</taxon>
        <taxon>Pentapetalae</taxon>
        <taxon>rosids</taxon>
        <taxon>malvids</taxon>
        <taxon>Myrtales</taxon>
        <taxon>Myrtaceae</taxon>
        <taxon>Myrtoideae</taxon>
        <taxon>Eucalypteae</taxon>
        <taxon>Eucalyptus</taxon>
    </lineage>
</organism>
<sequence>MNQLVMILAIGLKGVVVLLLGTRVHDNHIGITFTTACDQLLEANQKGCRLSAEKRSVKLSRQLFTC</sequence>
<dbReference type="Gramene" id="KCW85659">
    <property type="protein sequence ID" value="KCW85659"/>
    <property type="gene ID" value="EUGRSUZ_B02446"/>
</dbReference>
<dbReference type="EMBL" id="KK198754">
    <property type="protein sequence ID" value="KCW85659.1"/>
    <property type="molecule type" value="Genomic_DNA"/>
</dbReference>
<evidence type="ECO:0000256" key="1">
    <source>
        <dbReference type="SAM" id="Phobius"/>
    </source>
</evidence>
<dbReference type="AlphaFoldDB" id="A0A059D595"/>